<keyword evidence="1" id="KW-0732">Signal</keyword>
<name>A0A553NYM0_TIGCA</name>
<feature type="chain" id="PRO_5022125354" evidence="1">
    <location>
        <begin position="27"/>
        <end position="232"/>
    </location>
</feature>
<dbReference type="Proteomes" id="UP000318571">
    <property type="component" value="Chromosome 9"/>
</dbReference>
<proteinExistence type="predicted"/>
<comment type="caution">
    <text evidence="2">The sequence shown here is derived from an EMBL/GenBank/DDBJ whole genome shotgun (WGS) entry which is preliminary data.</text>
</comment>
<reference evidence="2 3" key="1">
    <citation type="journal article" date="2018" name="Nat. Ecol. Evol.">
        <title>Genomic signatures of mitonuclear coevolution across populations of Tigriopus californicus.</title>
        <authorList>
            <person name="Barreto F.S."/>
            <person name="Watson E.T."/>
            <person name="Lima T.G."/>
            <person name="Willett C.S."/>
            <person name="Edmands S."/>
            <person name="Li W."/>
            <person name="Burton R.S."/>
        </authorList>
    </citation>
    <scope>NUCLEOTIDE SEQUENCE [LARGE SCALE GENOMIC DNA]</scope>
    <source>
        <strain evidence="2 3">San Diego</strain>
    </source>
</reference>
<keyword evidence="3" id="KW-1185">Reference proteome</keyword>
<evidence type="ECO:0000313" key="3">
    <source>
        <dbReference type="Proteomes" id="UP000318571"/>
    </source>
</evidence>
<sequence length="232" mass="25887">MDVRQILPAIVLIIILILATSYPVNGQDYTLRGSRRNPRQIYLTKSDSSSSSLNPSHQHSLLDTFSLSFVGNFNFANTLEGLSKIMEGISSFIDLSIIRATVDVVLDKFMPGSSEDAMDLSNDISGPIPRRDVDVEELLEKSHKKEMLKQEITTVVGAALLKQECYQRTACMIGHRASGFAAKDVLFIMAEKIVPSWKYTLDLIKNGSQRALDCDTFICSTERRREGGNTRH</sequence>
<feature type="signal peptide" evidence="1">
    <location>
        <begin position="1"/>
        <end position="26"/>
    </location>
</feature>
<dbReference type="EMBL" id="VCGU01000009">
    <property type="protein sequence ID" value="TRY70530.1"/>
    <property type="molecule type" value="Genomic_DNA"/>
</dbReference>
<evidence type="ECO:0000256" key="1">
    <source>
        <dbReference type="SAM" id="SignalP"/>
    </source>
</evidence>
<protein>
    <submittedName>
        <fullName evidence="2">Uncharacterized protein</fullName>
    </submittedName>
</protein>
<evidence type="ECO:0000313" key="2">
    <source>
        <dbReference type="EMBL" id="TRY70530.1"/>
    </source>
</evidence>
<dbReference type="AlphaFoldDB" id="A0A553NYM0"/>
<accession>A0A553NYM0</accession>
<gene>
    <name evidence="2" type="ORF">TCAL_08706</name>
</gene>
<organism evidence="2 3">
    <name type="scientific">Tigriopus californicus</name>
    <name type="common">Marine copepod</name>
    <dbReference type="NCBI Taxonomy" id="6832"/>
    <lineage>
        <taxon>Eukaryota</taxon>
        <taxon>Metazoa</taxon>
        <taxon>Ecdysozoa</taxon>
        <taxon>Arthropoda</taxon>
        <taxon>Crustacea</taxon>
        <taxon>Multicrustacea</taxon>
        <taxon>Hexanauplia</taxon>
        <taxon>Copepoda</taxon>
        <taxon>Harpacticoida</taxon>
        <taxon>Harpacticidae</taxon>
        <taxon>Tigriopus</taxon>
    </lineage>
</organism>